<keyword evidence="5 8" id="KW-0784">Thiamine biosynthesis</keyword>
<keyword evidence="6 8" id="KW-0704">Schiff base</keyword>
<dbReference type="STRING" id="679936.Sulac_1303"/>
<feature type="binding site" evidence="8">
    <location>
        <position position="164"/>
    </location>
    <ligand>
        <name>1-deoxy-D-xylulose 5-phosphate</name>
        <dbReference type="ChEBI" id="CHEBI:57792"/>
    </ligand>
</feature>
<evidence type="ECO:0000256" key="3">
    <source>
        <dbReference type="ARBA" id="ARBA00011960"/>
    </source>
</evidence>
<comment type="subunit">
    <text evidence="8">Homotetramer. Forms heterodimers with either ThiH or ThiS.</text>
</comment>
<evidence type="ECO:0000256" key="7">
    <source>
        <dbReference type="ARBA" id="ARBA00049897"/>
    </source>
</evidence>
<accession>G8TVV6</accession>
<dbReference type="PANTHER" id="PTHR34266:SF2">
    <property type="entry name" value="THIAZOLE SYNTHASE"/>
    <property type="match status" value="1"/>
</dbReference>
<feature type="binding site" evidence="8">
    <location>
        <begin position="191"/>
        <end position="192"/>
    </location>
    <ligand>
        <name>1-deoxy-D-xylulose 5-phosphate</name>
        <dbReference type="ChEBI" id="CHEBI:57792"/>
    </ligand>
</feature>
<keyword evidence="4 8" id="KW-0808">Transferase</keyword>
<dbReference type="Pfam" id="PF05690">
    <property type="entry name" value="ThiG"/>
    <property type="match status" value="1"/>
</dbReference>
<comment type="similarity">
    <text evidence="8">Belongs to the ThiG family.</text>
</comment>
<dbReference type="AlphaFoldDB" id="G8TVV6"/>
<comment type="pathway">
    <text evidence="2 8">Cofactor biosynthesis; thiamine diphosphate biosynthesis.</text>
</comment>
<protein>
    <recommendedName>
        <fullName evidence="3 8">Thiazole synthase</fullName>
        <ecNumber evidence="3 8">2.8.1.10</ecNumber>
    </recommendedName>
</protein>
<feature type="binding site" evidence="8">
    <location>
        <begin position="213"/>
        <end position="214"/>
    </location>
    <ligand>
        <name>1-deoxy-D-xylulose 5-phosphate</name>
        <dbReference type="ChEBI" id="CHEBI:57792"/>
    </ligand>
</feature>
<dbReference type="Proteomes" id="UP000005439">
    <property type="component" value="Chromosome"/>
</dbReference>
<dbReference type="SUPFAM" id="SSF110399">
    <property type="entry name" value="ThiG-like"/>
    <property type="match status" value="1"/>
</dbReference>
<evidence type="ECO:0000256" key="4">
    <source>
        <dbReference type="ARBA" id="ARBA00022679"/>
    </source>
</evidence>
<dbReference type="HAMAP" id="MF_00443">
    <property type="entry name" value="ThiG"/>
    <property type="match status" value="1"/>
</dbReference>
<evidence type="ECO:0000256" key="6">
    <source>
        <dbReference type="ARBA" id="ARBA00023270"/>
    </source>
</evidence>
<keyword evidence="12" id="KW-1185">Reference proteome</keyword>
<evidence type="ECO:0000259" key="10">
    <source>
        <dbReference type="Pfam" id="PF05690"/>
    </source>
</evidence>
<evidence type="ECO:0000313" key="11">
    <source>
        <dbReference type="EMBL" id="AEW04800.1"/>
    </source>
</evidence>
<dbReference type="PATRIC" id="fig|679936.5.peg.1366"/>
<comment type="catalytic activity">
    <reaction evidence="7 8">
        <text>[ThiS sulfur-carrier protein]-C-terminal-Gly-aminoethanethioate + 2-iminoacetate + 1-deoxy-D-xylulose 5-phosphate = [ThiS sulfur-carrier protein]-C-terminal Gly-Gly + 2-[(2R,5Z)-2-carboxy-4-methylthiazol-5(2H)-ylidene]ethyl phosphate + 2 H2O + H(+)</text>
        <dbReference type="Rhea" id="RHEA:26297"/>
        <dbReference type="Rhea" id="RHEA-COMP:12909"/>
        <dbReference type="Rhea" id="RHEA-COMP:19908"/>
        <dbReference type="ChEBI" id="CHEBI:15377"/>
        <dbReference type="ChEBI" id="CHEBI:15378"/>
        <dbReference type="ChEBI" id="CHEBI:57792"/>
        <dbReference type="ChEBI" id="CHEBI:62899"/>
        <dbReference type="ChEBI" id="CHEBI:77846"/>
        <dbReference type="ChEBI" id="CHEBI:90778"/>
        <dbReference type="ChEBI" id="CHEBI:232372"/>
        <dbReference type="EC" id="2.8.1.10"/>
    </reaction>
</comment>
<proteinExistence type="inferred from homology"/>
<feature type="region of interest" description="Disordered" evidence="9">
    <location>
        <begin position="244"/>
        <end position="264"/>
    </location>
</feature>
<dbReference type="InterPro" id="IPR008867">
    <property type="entry name" value="ThiG"/>
</dbReference>
<dbReference type="InterPro" id="IPR013785">
    <property type="entry name" value="Aldolase_TIM"/>
</dbReference>
<reference evidence="12" key="1">
    <citation type="submission" date="2011-12" db="EMBL/GenBank/DDBJ databases">
        <title>The complete genome of chromosome of Sulfobacillus acidophilus DSM 10332.</title>
        <authorList>
            <person name="Lucas S."/>
            <person name="Han J."/>
            <person name="Lapidus A."/>
            <person name="Bruce D."/>
            <person name="Goodwin L."/>
            <person name="Pitluck S."/>
            <person name="Peters L."/>
            <person name="Kyrpides N."/>
            <person name="Mavromatis K."/>
            <person name="Ivanova N."/>
            <person name="Mikhailova N."/>
            <person name="Chertkov O."/>
            <person name="Saunders E."/>
            <person name="Detter J.C."/>
            <person name="Tapia R."/>
            <person name="Han C."/>
            <person name="Land M."/>
            <person name="Hauser L."/>
            <person name="Markowitz V."/>
            <person name="Cheng J.-F."/>
            <person name="Hugenholtz P."/>
            <person name="Woyke T."/>
            <person name="Wu D."/>
            <person name="Pukall R."/>
            <person name="Gehrich-Schroeter G."/>
            <person name="Schneider S."/>
            <person name="Klenk H.-P."/>
            <person name="Eisen J.A."/>
        </authorList>
    </citation>
    <scope>NUCLEOTIDE SEQUENCE [LARGE SCALE GENOMIC DNA]</scope>
    <source>
        <strain evidence="12">ATCC 700253 / DSM 10332 / NAL</strain>
    </source>
</reference>
<feature type="active site" description="Schiff-base intermediate with DXP" evidence="8">
    <location>
        <position position="103"/>
    </location>
</feature>
<dbReference type="HOGENOM" id="CLU_062233_1_0_9"/>
<keyword evidence="8" id="KW-0963">Cytoplasm</keyword>
<dbReference type="EMBL" id="CP003179">
    <property type="protein sequence ID" value="AEW04800.1"/>
    <property type="molecule type" value="Genomic_DNA"/>
</dbReference>
<dbReference type="EC" id="2.8.1.10" evidence="3 8"/>
<dbReference type="InterPro" id="IPR033983">
    <property type="entry name" value="Thiazole_synthase_ThiG"/>
</dbReference>
<dbReference type="GO" id="GO:0009229">
    <property type="term" value="P:thiamine diphosphate biosynthetic process"/>
    <property type="evidence" value="ECO:0007669"/>
    <property type="project" value="UniProtKB-UniRule"/>
</dbReference>
<evidence type="ECO:0000256" key="8">
    <source>
        <dbReference type="HAMAP-Rule" id="MF_00443"/>
    </source>
</evidence>
<name>G8TVV6_SULAD</name>
<dbReference type="GO" id="GO:1990107">
    <property type="term" value="F:thiazole synthase activity"/>
    <property type="evidence" value="ECO:0007669"/>
    <property type="project" value="UniProtKB-EC"/>
</dbReference>
<dbReference type="PANTHER" id="PTHR34266">
    <property type="entry name" value="THIAZOLE SYNTHASE"/>
    <property type="match status" value="1"/>
</dbReference>
<evidence type="ECO:0000256" key="5">
    <source>
        <dbReference type="ARBA" id="ARBA00022977"/>
    </source>
</evidence>
<feature type="domain" description="Thiazole synthase ThiG" evidence="10">
    <location>
        <begin position="12"/>
        <end position="256"/>
    </location>
</feature>
<dbReference type="KEGG" id="sap:Sulac_1303"/>
<dbReference type="UniPathway" id="UPA00060"/>
<reference evidence="11 12" key="2">
    <citation type="journal article" date="2012" name="Stand. Genomic Sci.">
        <title>Complete genome sequence of the moderately thermophilic mineral-sulfide-oxidizing firmicute Sulfobacillus acidophilus type strain (NAL(T)).</title>
        <authorList>
            <person name="Anderson I."/>
            <person name="Chertkov O."/>
            <person name="Chen A."/>
            <person name="Saunders E."/>
            <person name="Lapidus A."/>
            <person name="Nolan M."/>
            <person name="Lucas S."/>
            <person name="Hammon N."/>
            <person name="Deshpande S."/>
            <person name="Cheng J.F."/>
            <person name="Han C."/>
            <person name="Tapia R."/>
            <person name="Goodwin L.A."/>
            <person name="Pitluck S."/>
            <person name="Liolios K."/>
            <person name="Pagani I."/>
            <person name="Ivanova N."/>
            <person name="Mikhailova N."/>
            <person name="Pati A."/>
            <person name="Palaniappan K."/>
            <person name="Land M."/>
            <person name="Pan C."/>
            <person name="Rohde M."/>
            <person name="Pukall R."/>
            <person name="Goker M."/>
            <person name="Detter J.C."/>
            <person name="Woyke T."/>
            <person name="Bristow J."/>
            <person name="Eisen J.A."/>
            <person name="Markowitz V."/>
            <person name="Hugenholtz P."/>
            <person name="Kyrpides N.C."/>
            <person name="Klenk H.P."/>
            <person name="Mavromatis K."/>
        </authorList>
    </citation>
    <scope>NUCLEOTIDE SEQUENCE [LARGE SCALE GENOMIC DNA]</scope>
    <source>
        <strain evidence="12">ATCC 700253 / DSM 10332 / NAL</strain>
    </source>
</reference>
<organism evidence="11 12">
    <name type="scientific">Sulfobacillus acidophilus (strain ATCC 700253 / DSM 10332 / NAL)</name>
    <dbReference type="NCBI Taxonomy" id="679936"/>
    <lineage>
        <taxon>Bacteria</taxon>
        <taxon>Bacillati</taxon>
        <taxon>Bacillota</taxon>
        <taxon>Clostridia</taxon>
        <taxon>Eubacteriales</taxon>
        <taxon>Clostridiales Family XVII. Incertae Sedis</taxon>
        <taxon>Sulfobacillus</taxon>
    </lineage>
</organism>
<dbReference type="CDD" id="cd04728">
    <property type="entry name" value="ThiG"/>
    <property type="match status" value="1"/>
</dbReference>
<gene>
    <name evidence="8" type="primary">thiG</name>
    <name evidence="11" type="ordered locus">Sulac_1303</name>
</gene>
<evidence type="ECO:0000256" key="2">
    <source>
        <dbReference type="ARBA" id="ARBA00004948"/>
    </source>
</evidence>
<evidence type="ECO:0000313" key="12">
    <source>
        <dbReference type="Proteomes" id="UP000005439"/>
    </source>
</evidence>
<dbReference type="Gene3D" id="3.20.20.70">
    <property type="entry name" value="Aldolase class I"/>
    <property type="match status" value="1"/>
</dbReference>
<evidence type="ECO:0000256" key="9">
    <source>
        <dbReference type="SAM" id="MobiDB-lite"/>
    </source>
</evidence>
<comment type="function">
    <text evidence="1 8">Catalyzes the rearrangement of 1-deoxy-D-xylulose 5-phosphate (DXP) to produce the thiazole phosphate moiety of thiamine. Sulfur is provided by the thiocarboxylate moiety of the carrier protein ThiS. In vitro, sulfur can be provided by H(2)S.</text>
</comment>
<evidence type="ECO:0000256" key="1">
    <source>
        <dbReference type="ARBA" id="ARBA00002834"/>
    </source>
</evidence>
<comment type="subcellular location">
    <subcellularLocation>
        <location evidence="8">Cytoplasm</location>
    </subcellularLocation>
</comment>
<dbReference type="GO" id="GO:0005737">
    <property type="term" value="C:cytoplasm"/>
    <property type="evidence" value="ECO:0007669"/>
    <property type="project" value="UniProtKB-SubCell"/>
</dbReference>
<sequence length="264" mass="27807">MMEEELDQPIRVGDYTFRSRLFVGTGKYSGYDVMREAVLASGTELVTVALRRVNLANPNEPSLLDFLPSEVTVLPNTAGCYTVEDAVMVAELARATGIGSLIKLEVIGDPTLLWPDPVLTLRATEKLVGLGFTVMVYTTPDPVLARHLEEAGAAAVMPLGSPIGSGQGILDVEAIWRIKERVTRVPVVVDAGIGGAADAAVAMEAGADAVLVNTAIAQAQDPVAMAQAMQWAVKAGRQSFLAGRMPKRPTAVASSPETGKVSHA</sequence>